<dbReference type="InParanoid" id="A0A0L0HRS5"/>
<evidence type="ECO:0000313" key="2">
    <source>
        <dbReference type="EMBL" id="KND03828.1"/>
    </source>
</evidence>
<dbReference type="Proteomes" id="UP000053201">
    <property type="component" value="Unassembled WGS sequence"/>
</dbReference>
<organism evidence="2 3">
    <name type="scientific">Spizellomyces punctatus (strain DAOM BR117)</name>
    <dbReference type="NCBI Taxonomy" id="645134"/>
    <lineage>
        <taxon>Eukaryota</taxon>
        <taxon>Fungi</taxon>
        <taxon>Fungi incertae sedis</taxon>
        <taxon>Chytridiomycota</taxon>
        <taxon>Chytridiomycota incertae sedis</taxon>
        <taxon>Chytridiomycetes</taxon>
        <taxon>Spizellomycetales</taxon>
        <taxon>Spizellomycetaceae</taxon>
        <taxon>Spizellomyces</taxon>
    </lineage>
</organism>
<keyword evidence="3" id="KW-1185">Reference proteome</keyword>
<dbReference type="GeneID" id="27684958"/>
<sequence length="141" mass="15513">MSSPPPIIKTLSHLTTLQKARLAQPPPPPPHPNPDLTSLQDMQQHVESVLGNWTLLRQVAEKELGGEGVEVDYRVHGELKSLMGALLNSLESHPKNKKTLHSAFETAQTCIKDLEPWVRSLETNIQGVETVVKGVEACRNG</sequence>
<evidence type="ECO:0000256" key="1">
    <source>
        <dbReference type="SAM" id="MobiDB-lite"/>
    </source>
</evidence>
<feature type="compositionally biased region" description="Pro residues" evidence="1">
    <location>
        <begin position="24"/>
        <end position="33"/>
    </location>
</feature>
<name>A0A0L0HRS5_SPIPD</name>
<gene>
    <name evidence="2" type="ORF">SPPG_01284</name>
</gene>
<accession>A0A0L0HRS5</accession>
<reference evidence="2 3" key="1">
    <citation type="submission" date="2009-08" db="EMBL/GenBank/DDBJ databases">
        <title>The Genome Sequence of Spizellomyces punctatus strain DAOM BR117.</title>
        <authorList>
            <consortium name="The Broad Institute Genome Sequencing Platform"/>
            <person name="Russ C."/>
            <person name="Cuomo C."/>
            <person name="Shea T."/>
            <person name="Young S.K."/>
            <person name="Zeng Q."/>
            <person name="Koehrsen M."/>
            <person name="Haas B."/>
            <person name="Borodovsky M."/>
            <person name="Guigo R."/>
            <person name="Alvarado L."/>
            <person name="Berlin A."/>
            <person name="Bochicchio J."/>
            <person name="Borenstein D."/>
            <person name="Chapman S."/>
            <person name="Chen Z."/>
            <person name="Engels R."/>
            <person name="Freedman E."/>
            <person name="Gellesch M."/>
            <person name="Goldberg J."/>
            <person name="Griggs A."/>
            <person name="Gujja S."/>
            <person name="Heiman D."/>
            <person name="Hepburn T."/>
            <person name="Howarth C."/>
            <person name="Jen D."/>
            <person name="Larson L."/>
            <person name="Lewis B."/>
            <person name="Mehta T."/>
            <person name="Park D."/>
            <person name="Pearson M."/>
            <person name="Roberts A."/>
            <person name="Saif S."/>
            <person name="Shenoy N."/>
            <person name="Sisk P."/>
            <person name="Stolte C."/>
            <person name="Sykes S."/>
            <person name="Thomson T."/>
            <person name="Walk T."/>
            <person name="White J."/>
            <person name="Yandava C."/>
            <person name="Burger G."/>
            <person name="Gray M.W."/>
            <person name="Holland P.W.H."/>
            <person name="King N."/>
            <person name="Lang F.B.F."/>
            <person name="Roger A.J."/>
            <person name="Ruiz-Trillo I."/>
            <person name="Lander E."/>
            <person name="Nusbaum C."/>
        </authorList>
    </citation>
    <scope>NUCLEOTIDE SEQUENCE [LARGE SCALE GENOMIC DNA]</scope>
    <source>
        <strain evidence="2 3">DAOM BR117</strain>
    </source>
</reference>
<dbReference type="EMBL" id="KQ257451">
    <property type="protein sequence ID" value="KND03828.1"/>
    <property type="molecule type" value="Genomic_DNA"/>
</dbReference>
<evidence type="ECO:0000313" key="3">
    <source>
        <dbReference type="Proteomes" id="UP000053201"/>
    </source>
</evidence>
<protein>
    <submittedName>
        <fullName evidence="2">Uncharacterized protein</fullName>
    </submittedName>
</protein>
<dbReference type="RefSeq" id="XP_016611867.1">
    <property type="nucleotide sequence ID" value="XM_016749608.1"/>
</dbReference>
<dbReference type="AlphaFoldDB" id="A0A0L0HRS5"/>
<dbReference type="VEuPathDB" id="FungiDB:SPPG_01284"/>
<proteinExistence type="predicted"/>
<dbReference type="OrthoDB" id="10316981at2759"/>
<feature type="region of interest" description="Disordered" evidence="1">
    <location>
        <begin position="19"/>
        <end position="38"/>
    </location>
</feature>